<evidence type="ECO:0000313" key="10">
    <source>
        <dbReference type="Proteomes" id="UP001501183"/>
    </source>
</evidence>
<evidence type="ECO:0000256" key="7">
    <source>
        <dbReference type="ARBA" id="ARBA00023717"/>
    </source>
</evidence>
<dbReference type="PANTHER" id="PTHR11941">
    <property type="entry name" value="ENOYL-COA HYDRATASE-RELATED"/>
    <property type="match status" value="1"/>
</dbReference>
<keyword evidence="10" id="KW-1185">Reference proteome</keyword>
<comment type="function">
    <text evidence="1">Could possibly oxidize fatty acids using specific components.</text>
</comment>
<dbReference type="Pfam" id="PF00378">
    <property type="entry name" value="ECH_1"/>
    <property type="match status" value="1"/>
</dbReference>
<comment type="caution">
    <text evidence="9">The sequence shown here is derived from an EMBL/GenBank/DDBJ whole genome shotgun (WGS) entry which is preliminary data.</text>
</comment>
<keyword evidence="5" id="KW-0456">Lyase</keyword>
<evidence type="ECO:0000256" key="6">
    <source>
        <dbReference type="ARBA" id="ARBA00023709"/>
    </source>
</evidence>
<proteinExistence type="inferred from homology"/>
<dbReference type="PANTHER" id="PTHR11941:SF169">
    <property type="entry name" value="(7AS)-7A-METHYL-1,5-DIOXO-2,3,5,6,7,7A-HEXAHYDRO-1H-INDENE-CARBOXYL-COA HYDROLASE"/>
    <property type="match status" value="1"/>
</dbReference>
<dbReference type="PROSITE" id="PS00166">
    <property type="entry name" value="ENOYL_COA_HYDRATASE"/>
    <property type="match status" value="1"/>
</dbReference>
<organism evidence="9 10">
    <name type="scientific">Rhodococcus olei</name>
    <dbReference type="NCBI Taxonomy" id="2161675"/>
    <lineage>
        <taxon>Bacteria</taxon>
        <taxon>Bacillati</taxon>
        <taxon>Actinomycetota</taxon>
        <taxon>Actinomycetes</taxon>
        <taxon>Mycobacteriales</taxon>
        <taxon>Nocardiaceae</taxon>
        <taxon>Rhodococcus</taxon>
    </lineage>
</organism>
<comment type="catalytic activity">
    <reaction evidence="7">
        <text>a 4-saturated-(3S)-3-hydroxyacyl-CoA = a (3E)-enoyl-CoA + H2O</text>
        <dbReference type="Rhea" id="RHEA:20724"/>
        <dbReference type="ChEBI" id="CHEBI:15377"/>
        <dbReference type="ChEBI" id="CHEBI:58521"/>
        <dbReference type="ChEBI" id="CHEBI:137480"/>
        <dbReference type="EC" id="4.2.1.17"/>
    </reaction>
</comment>
<evidence type="ECO:0000256" key="2">
    <source>
        <dbReference type="ARBA" id="ARBA00005254"/>
    </source>
</evidence>
<protein>
    <submittedName>
        <fullName evidence="9">Enoyl-CoA hydratase/isomerase family protein</fullName>
    </submittedName>
</protein>
<dbReference type="CDD" id="cd06558">
    <property type="entry name" value="crotonase-like"/>
    <property type="match status" value="1"/>
</dbReference>
<dbReference type="InterPro" id="IPR001753">
    <property type="entry name" value="Enoyl-CoA_hydra/iso"/>
</dbReference>
<dbReference type="Gene3D" id="3.90.226.10">
    <property type="entry name" value="2-enoyl-CoA Hydratase, Chain A, domain 1"/>
    <property type="match status" value="1"/>
</dbReference>
<reference evidence="10" key="1">
    <citation type="journal article" date="2019" name="Int. J. Syst. Evol. Microbiol.">
        <title>The Global Catalogue of Microorganisms (GCM) 10K type strain sequencing project: providing services to taxonomists for standard genome sequencing and annotation.</title>
        <authorList>
            <consortium name="The Broad Institute Genomics Platform"/>
            <consortium name="The Broad Institute Genome Sequencing Center for Infectious Disease"/>
            <person name="Wu L."/>
            <person name="Ma J."/>
        </authorList>
    </citation>
    <scope>NUCLEOTIDE SEQUENCE [LARGE SCALE GENOMIC DNA]</scope>
    <source>
        <strain evidence="10">JCM 32206</strain>
    </source>
</reference>
<comment type="catalytic activity">
    <reaction evidence="6">
        <text>a (3S)-3-hydroxyacyl-CoA = a (2E)-enoyl-CoA + H2O</text>
        <dbReference type="Rhea" id="RHEA:16105"/>
        <dbReference type="ChEBI" id="CHEBI:15377"/>
        <dbReference type="ChEBI" id="CHEBI:57318"/>
        <dbReference type="ChEBI" id="CHEBI:58856"/>
        <dbReference type="EC" id="4.2.1.17"/>
    </reaction>
</comment>
<evidence type="ECO:0000256" key="4">
    <source>
        <dbReference type="ARBA" id="ARBA00023098"/>
    </source>
</evidence>
<keyword evidence="3" id="KW-0276">Fatty acid metabolism</keyword>
<dbReference type="Proteomes" id="UP001501183">
    <property type="component" value="Unassembled WGS sequence"/>
</dbReference>
<evidence type="ECO:0000256" key="5">
    <source>
        <dbReference type="ARBA" id="ARBA00023239"/>
    </source>
</evidence>
<name>A0ABP8NYV8_9NOCA</name>
<evidence type="ECO:0000256" key="1">
    <source>
        <dbReference type="ARBA" id="ARBA00002994"/>
    </source>
</evidence>
<dbReference type="EMBL" id="BAABFB010000026">
    <property type="protein sequence ID" value="GAA4475336.1"/>
    <property type="molecule type" value="Genomic_DNA"/>
</dbReference>
<evidence type="ECO:0000256" key="8">
    <source>
        <dbReference type="RuleBase" id="RU003707"/>
    </source>
</evidence>
<accession>A0ABP8NYV8</accession>
<sequence>MSVLIEREDHIGIITLDRAPANAFDEAQTQALADAVTALGEDPAVRAVLIRSAQRIFCGGADIAMMDSWSTAPDRGTRLRRFTAGLQDTFARIEALPKPSVAALAGAATGGGLELALACDFRVAGASVTLGLPEVGIGLLPGAGGTQRLTRLAGPSVARRIILGAELVTGVEARRLGIVQWASDGDVEAEARALTRRLAQLPPAAYAAAKRCIVAARGDRGFARELDEIGTLIETPETAGLLARFIARAR</sequence>
<evidence type="ECO:0000313" key="9">
    <source>
        <dbReference type="EMBL" id="GAA4475336.1"/>
    </source>
</evidence>
<comment type="similarity">
    <text evidence="2 8">Belongs to the enoyl-CoA hydratase/isomerase family.</text>
</comment>
<dbReference type="InterPro" id="IPR029045">
    <property type="entry name" value="ClpP/crotonase-like_dom_sf"/>
</dbReference>
<dbReference type="InterPro" id="IPR018376">
    <property type="entry name" value="Enoyl-CoA_hyd/isom_CS"/>
</dbReference>
<evidence type="ECO:0000256" key="3">
    <source>
        <dbReference type="ARBA" id="ARBA00022832"/>
    </source>
</evidence>
<dbReference type="RefSeq" id="WP_345342931.1">
    <property type="nucleotide sequence ID" value="NZ_BAABFB010000026.1"/>
</dbReference>
<keyword evidence="4" id="KW-0443">Lipid metabolism</keyword>
<dbReference type="SUPFAM" id="SSF52096">
    <property type="entry name" value="ClpP/crotonase"/>
    <property type="match status" value="1"/>
</dbReference>
<gene>
    <name evidence="9" type="ORF">GCM10023094_12640</name>
</gene>